<comment type="caution">
    <text evidence="9">The sequence shown here is derived from an EMBL/GenBank/DDBJ whole genome shotgun (WGS) entry which is preliminary data.</text>
</comment>
<name>A0ABQ1YRN6_9BACL</name>
<dbReference type="Pfam" id="PF00528">
    <property type="entry name" value="BPD_transp_1"/>
    <property type="match status" value="1"/>
</dbReference>
<feature type="transmembrane region" description="Helical" evidence="7">
    <location>
        <begin position="124"/>
        <end position="144"/>
    </location>
</feature>
<keyword evidence="4 7" id="KW-0812">Transmembrane</keyword>
<evidence type="ECO:0000313" key="10">
    <source>
        <dbReference type="Proteomes" id="UP000659344"/>
    </source>
</evidence>
<dbReference type="InterPro" id="IPR035906">
    <property type="entry name" value="MetI-like_sf"/>
</dbReference>
<reference evidence="10" key="1">
    <citation type="journal article" date="2019" name="Int. J. Syst. Evol. Microbiol.">
        <title>The Global Catalogue of Microorganisms (GCM) 10K type strain sequencing project: providing services to taxonomists for standard genome sequencing and annotation.</title>
        <authorList>
            <consortium name="The Broad Institute Genomics Platform"/>
            <consortium name="The Broad Institute Genome Sequencing Center for Infectious Disease"/>
            <person name="Wu L."/>
            <person name="Ma J."/>
        </authorList>
    </citation>
    <scope>NUCLEOTIDE SEQUENCE [LARGE SCALE GENOMIC DNA]</scope>
    <source>
        <strain evidence="10">CGMCC 1.12769</strain>
    </source>
</reference>
<dbReference type="InterPro" id="IPR051393">
    <property type="entry name" value="ABC_transporter_permease"/>
</dbReference>
<dbReference type="CDD" id="cd06261">
    <property type="entry name" value="TM_PBP2"/>
    <property type="match status" value="1"/>
</dbReference>
<feature type="transmembrane region" description="Helical" evidence="7">
    <location>
        <begin position="30"/>
        <end position="54"/>
    </location>
</feature>
<evidence type="ECO:0000256" key="1">
    <source>
        <dbReference type="ARBA" id="ARBA00004651"/>
    </source>
</evidence>
<evidence type="ECO:0000256" key="6">
    <source>
        <dbReference type="ARBA" id="ARBA00023136"/>
    </source>
</evidence>
<evidence type="ECO:0000256" key="7">
    <source>
        <dbReference type="RuleBase" id="RU363032"/>
    </source>
</evidence>
<keyword evidence="5 7" id="KW-1133">Transmembrane helix</keyword>
<keyword evidence="6 7" id="KW-0472">Membrane</keyword>
<evidence type="ECO:0000256" key="3">
    <source>
        <dbReference type="ARBA" id="ARBA00022475"/>
    </source>
</evidence>
<feature type="transmembrane region" description="Helical" evidence="7">
    <location>
        <begin position="93"/>
        <end position="112"/>
    </location>
</feature>
<organism evidence="9 10">
    <name type="scientific">Paenibacillus segetis</name>
    <dbReference type="NCBI Taxonomy" id="1325360"/>
    <lineage>
        <taxon>Bacteria</taxon>
        <taxon>Bacillati</taxon>
        <taxon>Bacillota</taxon>
        <taxon>Bacilli</taxon>
        <taxon>Bacillales</taxon>
        <taxon>Paenibacillaceae</taxon>
        <taxon>Paenibacillus</taxon>
    </lineage>
</organism>
<keyword evidence="3" id="KW-1003">Cell membrane</keyword>
<keyword evidence="2 7" id="KW-0813">Transport</keyword>
<sequence>MSGNSMVGSENKFLPKFRSLAKEVRKSKEAYLFILIPVALLIVFSLIPMIYGFLMSFTNWNGLQPAKFIGIENYTKILQNKDFHKALLNTVKFAIVSLIGGMGLALILALAIDKLTRFQSFFKVTYFIPVITPMVVVSLVWTLIYNEKGLLNYFLGSFGLDSVGWLTDKRIAMYSIIATSVWQGLGFSMIVFLAALQKIPEHLYEAAKIDGANAFQSFRNVTIPGLKDTLAFLLIYGVIGAFNVFDQIYVMTNGGPVKATETIVFQIFSNFRYLKLGYTSALSYVFLFMLLIISLIQFKVIYKKEE</sequence>
<evidence type="ECO:0000256" key="5">
    <source>
        <dbReference type="ARBA" id="ARBA00022989"/>
    </source>
</evidence>
<gene>
    <name evidence="9" type="ORF">GCM10008013_39180</name>
</gene>
<feature type="domain" description="ABC transmembrane type-1" evidence="8">
    <location>
        <begin position="87"/>
        <end position="297"/>
    </location>
</feature>
<feature type="transmembrane region" description="Helical" evidence="7">
    <location>
        <begin position="229"/>
        <end position="250"/>
    </location>
</feature>
<protein>
    <submittedName>
        <fullName evidence="9">Sugar ABC transporter permease</fullName>
    </submittedName>
</protein>
<dbReference type="RefSeq" id="WP_188541569.1">
    <property type="nucleotide sequence ID" value="NZ_BMFT01000003.1"/>
</dbReference>
<dbReference type="InterPro" id="IPR000515">
    <property type="entry name" value="MetI-like"/>
</dbReference>
<comment type="similarity">
    <text evidence="7">Belongs to the binding-protein-dependent transport system permease family.</text>
</comment>
<dbReference type="PANTHER" id="PTHR30193:SF37">
    <property type="entry name" value="INNER MEMBRANE ABC TRANSPORTER PERMEASE PROTEIN YCJO"/>
    <property type="match status" value="1"/>
</dbReference>
<accession>A0ABQ1YRN6</accession>
<evidence type="ECO:0000256" key="2">
    <source>
        <dbReference type="ARBA" id="ARBA00022448"/>
    </source>
</evidence>
<dbReference type="Gene3D" id="1.10.3720.10">
    <property type="entry name" value="MetI-like"/>
    <property type="match status" value="1"/>
</dbReference>
<dbReference type="SUPFAM" id="SSF161098">
    <property type="entry name" value="MetI-like"/>
    <property type="match status" value="1"/>
</dbReference>
<feature type="transmembrane region" description="Helical" evidence="7">
    <location>
        <begin position="171"/>
        <end position="196"/>
    </location>
</feature>
<proteinExistence type="inferred from homology"/>
<dbReference type="Proteomes" id="UP000659344">
    <property type="component" value="Unassembled WGS sequence"/>
</dbReference>
<evidence type="ECO:0000313" key="9">
    <source>
        <dbReference type="EMBL" id="GGH33809.1"/>
    </source>
</evidence>
<evidence type="ECO:0000256" key="4">
    <source>
        <dbReference type="ARBA" id="ARBA00022692"/>
    </source>
</evidence>
<comment type="subcellular location">
    <subcellularLocation>
        <location evidence="1 7">Cell membrane</location>
        <topology evidence="1 7">Multi-pass membrane protein</topology>
    </subcellularLocation>
</comment>
<dbReference type="PANTHER" id="PTHR30193">
    <property type="entry name" value="ABC TRANSPORTER PERMEASE PROTEIN"/>
    <property type="match status" value="1"/>
</dbReference>
<feature type="transmembrane region" description="Helical" evidence="7">
    <location>
        <begin position="281"/>
        <end position="302"/>
    </location>
</feature>
<keyword evidence="10" id="KW-1185">Reference proteome</keyword>
<evidence type="ECO:0000259" key="8">
    <source>
        <dbReference type="PROSITE" id="PS50928"/>
    </source>
</evidence>
<dbReference type="PROSITE" id="PS50928">
    <property type="entry name" value="ABC_TM1"/>
    <property type="match status" value="1"/>
</dbReference>
<dbReference type="EMBL" id="BMFT01000003">
    <property type="protein sequence ID" value="GGH33809.1"/>
    <property type="molecule type" value="Genomic_DNA"/>
</dbReference>